<sequence>MTNRLAYATIHSMRPEDNQNDHPWQRIPLSVYETHMGGDQVGQLQALNACMQDQLNRYPVRTAAVLGIAGGNGLEHVDATSISTLYGIDINASYLQEAVRRFPQLEGVFIPLCIDLAKEAHKVPHCDLLIADLVVEYLGYDAFCHVVQAAQPPYISVVIQMQEAGSFVSNSPLKTAFDCLETILHPLSEEGLGKLLVSLGYRTIHAEKIGLSNLKWFLRFDYRYESQHERLLNHHFS</sequence>
<proteinExistence type="predicted"/>
<reference evidence="1" key="1">
    <citation type="submission" date="2019-08" db="EMBL/GenBank/DDBJ databases">
        <authorList>
            <person name="Kucharzyk K."/>
            <person name="Murdoch R.W."/>
            <person name="Higgins S."/>
            <person name="Loffler F."/>
        </authorList>
    </citation>
    <scope>NUCLEOTIDE SEQUENCE</scope>
</reference>
<comment type="caution">
    <text evidence="1">The sequence shown here is derived from an EMBL/GenBank/DDBJ whole genome shotgun (WGS) entry which is preliminary data.</text>
</comment>
<gene>
    <name evidence="1" type="ORF">SDC9_91583</name>
</gene>
<dbReference type="EMBL" id="VSSQ01010662">
    <property type="protein sequence ID" value="MPM44901.1"/>
    <property type="molecule type" value="Genomic_DNA"/>
</dbReference>
<protein>
    <recommendedName>
        <fullName evidence="2">Methyltransferase type 11 domain-containing protein</fullName>
    </recommendedName>
</protein>
<dbReference type="SUPFAM" id="SSF53335">
    <property type="entry name" value="S-adenosyl-L-methionine-dependent methyltransferases"/>
    <property type="match status" value="1"/>
</dbReference>
<dbReference type="AlphaFoldDB" id="A0A644ZY84"/>
<organism evidence="1">
    <name type="scientific">bioreactor metagenome</name>
    <dbReference type="NCBI Taxonomy" id="1076179"/>
    <lineage>
        <taxon>unclassified sequences</taxon>
        <taxon>metagenomes</taxon>
        <taxon>ecological metagenomes</taxon>
    </lineage>
</organism>
<evidence type="ECO:0000313" key="1">
    <source>
        <dbReference type="EMBL" id="MPM44901.1"/>
    </source>
</evidence>
<accession>A0A644ZY84</accession>
<dbReference type="InterPro" id="IPR029063">
    <property type="entry name" value="SAM-dependent_MTases_sf"/>
</dbReference>
<evidence type="ECO:0008006" key="2">
    <source>
        <dbReference type="Google" id="ProtNLM"/>
    </source>
</evidence>
<name>A0A644ZY84_9ZZZZ</name>